<organism evidence="1">
    <name type="scientific">bioreactor metagenome</name>
    <dbReference type="NCBI Taxonomy" id="1076179"/>
    <lineage>
        <taxon>unclassified sequences</taxon>
        <taxon>metagenomes</taxon>
        <taxon>ecological metagenomes</taxon>
    </lineage>
</organism>
<dbReference type="AlphaFoldDB" id="A0A644VG14"/>
<protein>
    <recommendedName>
        <fullName evidence="2">Single Cache domain-containing protein</fullName>
    </recommendedName>
</protein>
<dbReference type="PROSITE" id="PS51257">
    <property type="entry name" value="PROKAR_LIPOPROTEIN"/>
    <property type="match status" value="1"/>
</dbReference>
<gene>
    <name evidence="1" type="ORF">SDC9_36382</name>
</gene>
<evidence type="ECO:0000313" key="1">
    <source>
        <dbReference type="EMBL" id="MPL90334.1"/>
    </source>
</evidence>
<comment type="caution">
    <text evidence="1">The sequence shown here is derived from an EMBL/GenBank/DDBJ whole genome shotgun (WGS) entry which is preliminary data.</text>
</comment>
<reference evidence="1" key="1">
    <citation type="submission" date="2019-08" db="EMBL/GenBank/DDBJ databases">
        <authorList>
            <person name="Kucharzyk K."/>
            <person name="Murdoch R.W."/>
            <person name="Higgins S."/>
            <person name="Loffler F."/>
        </authorList>
    </citation>
    <scope>NUCLEOTIDE SEQUENCE</scope>
</reference>
<evidence type="ECO:0008006" key="2">
    <source>
        <dbReference type="Google" id="ProtNLM"/>
    </source>
</evidence>
<accession>A0A644VG14</accession>
<name>A0A644VG14_9ZZZZ</name>
<sequence>MRPLLLLIIGLIVFTAVISAGCVDTKDTSQEKAVSEALSLTNHSLSENAAYMIQAAGEIAAGKTGADTSKQVLADLYQRSPLAQTILYTDENMIVVSVYPDIILSSVGSDQSSYGTDEAYFSGKTIALTEYVHLDDGTNSSVLSAPVCADGKWKGYISMSFDSSKLFGGIERHIFETYGYHLCVLQTDGLQVYDYDLGERGKNILTDPSYPIDVKTAVEHIIAEPSGTTGYTYHKTGSDELVQKTVVWDTLEFGGQTWRVLILSE</sequence>
<dbReference type="EMBL" id="VSSQ01000300">
    <property type="protein sequence ID" value="MPL90334.1"/>
    <property type="molecule type" value="Genomic_DNA"/>
</dbReference>
<proteinExistence type="predicted"/>